<evidence type="ECO:0000256" key="7">
    <source>
        <dbReference type="ARBA" id="ARBA00023136"/>
    </source>
</evidence>
<organism evidence="10 11">
    <name type="scientific">Jutongia hominis</name>
    <dbReference type="NCBI Taxonomy" id="2763664"/>
    <lineage>
        <taxon>Bacteria</taxon>
        <taxon>Bacillati</taxon>
        <taxon>Bacillota</taxon>
        <taxon>Clostridia</taxon>
        <taxon>Lachnospirales</taxon>
        <taxon>Lachnospiraceae</taxon>
        <taxon>Jutongia</taxon>
    </lineage>
</organism>
<keyword evidence="6 8" id="KW-1133">Transmembrane helix</keyword>
<feature type="transmembrane region" description="Helical" evidence="8">
    <location>
        <begin position="34"/>
        <end position="60"/>
    </location>
</feature>
<dbReference type="InterPro" id="IPR005672">
    <property type="entry name" value="Phosphate_PstA"/>
</dbReference>
<evidence type="ECO:0000256" key="6">
    <source>
        <dbReference type="ARBA" id="ARBA00022989"/>
    </source>
</evidence>
<keyword evidence="4 8" id="KW-1003">Cell membrane</keyword>
<feature type="transmembrane region" description="Helical" evidence="8">
    <location>
        <begin position="86"/>
        <end position="112"/>
    </location>
</feature>
<dbReference type="EMBL" id="JACRSW010000027">
    <property type="protein sequence ID" value="MBC8557378.1"/>
    <property type="molecule type" value="Genomic_DNA"/>
</dbReference>
<dbReference type="Proteomes" id="UP000637513">
    <property type="component" value="Unassembled WGS sequence"/>
</dbReference>
<dbReference type="InterPro" id="IPR035906">
    <property type="entry name" value="MetI-like_sf"/>
</dbReference>
<keyword evidence="5 8" id="KW-0812">Transmembrane</keyword>
<accession>A0ABR7MVZ2</accession>
<feature type="transmembrane region" description="Helical" evidence="8">
    <location>
        <begin position="271"/>
        <end position="293"/>
    </location>
</feature>
<dbReference type="PANTHER" id="PTHR43470">
    <property type="entry name" value="PHOSPHATE TRANSPORT SYSTEM PERMEASE PROTEIN PSTA-RELATED"/>
    <property type="match status" value="1"/>
</dbReference>
<dbReference type="RefSeq" id="WP_249304489.1">
    <property type="nucleotide sequence ID" value="NZ_JACRSW010000027.1"/>
</dbReference>
<dbReference type="PROSITE" id="PS50928">
    <property type="entry name" value="ABC_TM1"/>
    <property type="match status" value="1"/>
</dbReference>
<dbReference type="NCBIfam" id="TIGR00974">
    <property type="entry name" value="3a0107s02c"/>
    <property type="match status" value="1"/>
</dbReference>
<keyword evidence="7 8" id="KW-0472">Membrane</keyword>
<dbReference type="InterPro" id="IPR000515">
    <property type="entry name" value="MetI-like"/>
</dbReference>
<gene>
    <name evidence="10" type="primary">pstA</name>
    <name evidence="10" type="ORF">H8700_06630</name>
</gene>
<evidence type="ECO:0000313" key="10">
    <source>
        <dbReference type="EMBL" id="MBC8557378.1"/>
    </source>
</evidence>
<dbReference type="Pfam" id="PF00528">
    <property type="entry name" value="BPD_transp_1"/>
    <property type="match status" value="1"/>
</dbReference>
<sequence length="304" mass="33089">MEQNATLTKDKKGAINVSTFSQKIHSYLKHPFSLLVWIITILAALLTAASFVYLVLYILIKGVPYLRPELFSWTYDSNNVSMLPSIINTFLLTALSLVISVPLGIFAAIYMVEYAKKGNRIVKFIRVTAETLSGIPSIVYGLFGMIFFVGVLKMQLSLLSGSLTVAIMVLPTIMRTTEEALLSVPQSYREGSFGLGAGKLRTVFRIVLPSAVPGILSGVILATGRIVGETAALIYTAGTMAKVPNNLFASARTLSVHMYLLSNEGLHTNEAFATAVVLLVFVMLINMLANFVARRLSAKNAEND</sequence>
<dbReference type="Gene3D" id="1.10.3720.10">
    <property type="entry name" value="MetI-like"/>
    <property type="match status" value="1"/>
</dbReference>
<name>A0ABR7MVZ2_9FIRM</name>
<keyword evidence="11" id="KW-1185">Reference proteome</keyword>
<comment type="similarity">
    <text evidence="2 8">Belongs to the binding-protein-dependent transport system permease family. CysTW subfamily.</text>
</comment>
<dbReference type="PANTHER" id="PTHR43470:SF3">
    <property type="entry name" value="PHOSPHATE TRANSPORT SYSTEM PERMEASE PROTEIN PSTA-RELATED"/>
    <property type="match status" value="1"/>
</dbReference>
<evidence type="ECO:0000256" key="8">
    <source>
        <dbReference type="RuleBase" id="RU363043"/>
    </source>
</evidence>
<comment type="subcellular location">
    <subcellularLocation>
        <location evidence="1 8">Cell membrane</location>
        <topology evidence="1 8">Multi-pass membrane protein</topology>
    </subcellularLocation>
</comment>
<evidence type="ECO:0000259" key="9">
    <source>
        <dbReference type="PROSITE" id="PS50928"/>
    </source>
</evidence>
<proteinExistence type="inferred from homology"/>
<dbReference type="CDD" id="cd06261">
    <property type="entry name" value="TM_PBP2"/>
    <property type="match status" value="1"/>
</dbReference>
<keyword evidence="3" id="KW-0813">Transport</keyword>
<evidence type="ECO:0000313" key="11">
    <source>
        <dbReference type="Proteomes" id="UP000637513"/>
    </source>
</evidence>
<evidence type="ECO:0000256" key="5">
    <source>
        <dbReference type="ARBA" id="ARBA00022692"/>
    </source>
</evidence>
<reference evidence="10 11" key="1">
    <citation type="submission" date="2020-08" db="EMBL/GenBank/DDBJ databases">
        <title>Genome public.</title>
        <authorList>
            <person name="Liu C."/>
            <person name="Sun Q."/>
        </authorList>
    </citation>
    <scope>NUCLEOTIDE SEQUENCE [LARGE SCALE GENOMIC DNA]</scope>
    <source>
        <strain evidence="10 11">BX3</strain>
    </source>
</reference>
<evidence type="ECO:0000256" key="2">
    <source>
        <dbReference type="ARBA" id="ARBA00007069"/>
    </source>
</evidence>
<feature type="transmembrane region" description="Helical" evidence="8">
    <location>
        <begin position="206"/>
        <end position="227"/>
    </location>
</feature>
<dbReference type="SUPFAM" id="SSF161098">
    <property type="entry name" value="MetI-like"/>
    <property type="match status" value="1"/>
</dbReference>
<feature type="transmembrane region" description="Helical" evidence="8">
    <location>
        <begin position="154"/>
        <end position="173"/>
    </location>
</feature>
<evidence type="ECO:0000256" key="3">
    <source>
        <dbReference type="ARBA" id="ARBA00022448"/>
    </source>
</evidence>
<feature type="domain" description="ABC transmembrane type-1" evidence="9">
    <location>
        <begin position="86"/>
        <end position="289"/>
    </location>
</feature>
<evidence type="ECO:0000256" key="1">
    <source>
        <dbReference type="ARBA" id="ARBA00004651"/>
    </source>
</evidence>
<comment type="caution">
    <text evidence="10">The sequence shown here is derived from an EMBL/GenBank/DDBJ whole genome shotgun (WGS) entry which is preliminary data.</text>
</comment>
<feature type="transmembrane region" description="Helical" evidence="8">
    <location>
        <begin position="124"/>
        <end position="148"/>
    </location>
</feature>
<evidence type="ECO:0000256" key="4">
    <source>
        <dbReference type="ARBA" id="ARBA00022475"/>
    </source>
</evidence>
<protein>
    <recommendedName>
        <fullName evidence="8">Phosphate transport system permease protein PstA</fullName>
    </recommendedName>
</protein>